<dbReference type="GO" id="GO:0072393">
    <property type="term" value="P:microtubule anchoring at microtubule organizing center"/>
    <property type="evidence" value="ECO:0007669"/>
    <property type="project" value="TreeGrafter"/>
</dbReference>
<evidence type="ECO:0000256" key="2">
    <source>
        <dbReference type="ARBA" id="ARBA00023054"/>
    </source>
</evidence>
<keyword evidence="5" id="KW-1185">Reference proteome</keyword>
<keyword evidence="2 3" id="KW-0175">Coiled coil</keyword>
<dbReference type="Proteomes" id="UP000288216">
    <property type="component" value="Unassembled WGS sequence"/>
</dbReference>
<feature type="non-terminal residue" evidence="4">
    <location>
        <position position="147"/>
    </location>
</feature>
<evidence type="ECO:0000256" key="1">
    <source>
        <dbReference type="ARBA" id="ARBA00010061"/>
    </source>
</evidence>
<gene>
    <name evidence="4" type="ORF">scyTo_0027370</name>
</gene>
<evidence type="ECO:0000313" key="5">
    <source>
        <dbReference type="Proteomes" id="UP000288216"/>
    </source>
</evidence>
<dbReference type="OrthoDB" id="10069295at2759"/>
<sequence length="147" mass="16296">MKQREEDIEILHSQLGEASRLRGIVERQLEEALETVRTEREQKNALRKELATHANASGSLCNLHANFEELCFEDSAGQDELDSGYQQGSCSQLNGEVRVSTPRAGQDFRPAPGLVSDLFSELSLSEMQKLKQQLAQVLLVGGWVRGG</sequence>
<protein>
    <submittedName>
        <fullName evidence="4">Uncharacterized protein</fullName>
    </submittedName>
</protein>
<dbReference type="PANTHER" id="PTHR31233:SF10">
    <property type="entry name" value="BICD CARGO ADAPTOR 2"/>
    <property type="match status" value="1"/>
</dbReference>
<reference evidence="4 5" key="1">
    <citation type="journal article" date="2018" name="Nat. Ecol. Evol.">
        <title>Shark genomes provide insights into elasmobranch evolution and the origin of vertebrates.</title>
        <authorList>
            <person name="Hara Y"/>
            <person name="Yamaguchi K"/>
            <person name="Onimaru K"/>
            <person name="Kadota M"/>
            <person name="Koyanagi M"/>
            <person name="Keeley SD"/>
            <person name="Tatsumi K"/>
            <person name="Tanaka K"/>
            <person name="Motone F"/>
            <person name="Kageyama Y"/>
            <person name="Nozu R"/>
            <person name="Adachi N"/>
            <person name="Nishimura O"/>
            <person name="Nakagawa R"/>
            <person name="Tanegashima C"/>
            <person name="Kiyatake I"/>
            <person name="Matsumoto R"/>
            <person name="Murakumo K"/>
            <person name="Nishida K"/>
            <person name="Terakita A"/>
            <person name="Kuratani S"/>
            <person name="Sato K"/>
            <person name="Hyodo S Kuraku.S."/>
        </authorList>
    </citation>
    <scope>NUCLEOTIDE SEQUENCE [LARGE SCALE GENOMIC DNA]</scope>
</reference>
<dbReference type="InterPro" id="IPR018477">
    <property type="entry name" value="BICD"/>
</dbReference>
<comment type="similarity">
    <text evidence="1">Belongs to the BicD family.</text>
</comment>
<dbReference type="PANTHER" id="PTHR31233">
    <property type="entry name" value="BICAUDAL D FAMILY MEMBER"/>
    <property type="match status" value="1"/>
</dbReference>
<proteinExistence type="inferred from homology"/>
<dbReference type="STRING" id="75743.A0A401QMS1"/>
<dbReference type="EMBL" id="BFAA01329024">
    <property type="protein sequence ID" value="GCB86699.1"/>
    <property type="molecule type" value="Genomic_DNA"/>
</dbReference>
<dbReference type="AlphaFoldDB" id="A0A401QMS1"/>
<name>A0A401QMS1_SCYTO</name>
<organism evidence="4 5">
    <name type="scientific">Scyliorhinus torazame</name>
    <name type="common">Cloudy catshark</name>
    <name type="synonym">Catulus torazame</name>
    <dbReference type="NCBI Taxonomy" id="75743"/>
    <lineage>
        <taxon>Eukaryota</taxon>
        <taxon>Metazoa</taxon>
        <taxon>Chordata</taxon>
        <taxon>Craniata</taxon>
        <taxon>Vertebrata</taxon>
        <taxon>Chondrichthyes</taxon>
        <taxon>Elasmobranchii</taxon>
        <taxon>Galeomorphii</taxon>
        <taxon>Galeoidea</taxon>
        <taxon>Carcharhiniformes</taxon>
        <taxon>Scyliorhinidae</taxon>
        <taxon>Scyliorhinus</taxon>
    </lineage>
</organism>
<dbReference type="GO" id="GO:0008093">
    <property type="term" value="F:cytoskeletal anchor activity"/>
    <property type="evidence" value="ECO:0007669"/>
    <property type="project" value="InterPro"/>
</dbReference>
<dbReference type="Pfam" id="PF09730">
    <property type="entry name" value="BicD"/>
    <property type="match status" value="1"/>
</dbReference>
<dbReference type="GO" id="GO:0005829">
    <property type="term" value="C:cytosol"/>
    <property type="evidence" value="ECO:0007669"/>
    <property type="project" value="TreeGrafter"/>
</dbReference>
<accession>A0A401QMS1</accession>
<dbReference type="GO" id="GO:0034452">
    <property type="term" value="F:dynactin binding"/>
    <property type="evidence" value="ECO:0007669"/>
    <property type="project" value="TreeGrafter"/>
</dbReference>
<dbReference type="GO" id="GO:0070507">
    <property type="term" value="P:regulation of microtubule cytoskeleton organization"/>
    <property type="evidence" value="ECO:0007669"/>
    <property type="project" value="TreeGrafter"/>
</dbReference>
<dbReference type="GO" id="GO:0005794">
    <property type="term" value="C:Golgi apparatus"/>
    <property type="evidence" value="ECO:0007669"/>
    <property type="project" value="TreeGrafter"/>
</dbReference>
<dbReference type="GO" id="GO:0070840">
    <property type="term" value="F:dynein complex binding"/>
    <property type="evidence" value="ECO:0007669"/>
    <property type="project" value="InterPro"/>
</dbReference>
<evidence type="ECO:0000313" key="4">
    <source>
        <dbReference type="EMBL" id="GCB86699.1"/>
    </source>
</evidence>
<evidence type="ECO:0000256" key="3">
    <source>
        <dbReference type="SAM" id="Coils"/>
    </source>
</evidence>
<comment type="caution">
    <text evidence="4">The sequence shown here is derived from an EMBL/GenBank/DDBJ whole genome shotgun (WGS) entry which is preliminary data.</text>
</comment>
<feature type="coiled-coil region" evidence="3">
    <location>
        <begin position="26"/>
        <end position="56"/>
    </location>
</feature>